<dbReference type="GO" id="GO:0015297">
    <property type="term" value="F:antiporter activity"/>
    <property type="evidence" value="ECO:0007669"/>
    <property type="project" value="UniProtKB-KW"/>
</dbReference>
<dbReference type="AlphaFoldDB" id="A0AAE8MXM6"/>
<organism evidence="10 11">
    <name type="scientific">Cephalotrichum gorgonifer</name>
    <dbReference type="NCBI Taxonomy" id="2041049"/>
    <lineage>
        <taxon>Eukaryota</taxon>
        <taxon>Fungi</taxon>
        <taxon>Dikarya</taxon>
        <taxon>Ascomycota</taxon>
        <taxon>Pezizomycotina</taxon>
        <taxon>Sordariomycetes</taxon>
        <taxon>Hypocreomycetidae</taxon>
        <taxon>Microascales</taxon>
        <taxon>Microascaceae</taxon>
        <taxon>Cephalotrichum</taxon>
    </lineage>
</organism>
<dbReference type="PANTHER" id="PTHR43562:SF2">
    <property type="entry name" value="SODIUM-HYDROGEN ANTIPORTER"/>
    <property type="match status" value="1"/>
</dbReference>
<reference evidence="10" key="1">
    <citation type="submission" date="2018-03" db="EMBL/GenBank/DDBJ databases">
        <authorList>
            <person name="Guldener U."/>
        </authorList>
    </citation>
    <scope>NUCLEOTIDE SEQUENCE</scope>
</reference>
<keyword evidence="4 8" id="KW-0812">Transmembrane</keyword>
<feature type="transmembrane region" description="Helical" evidence="8">
    <location>
        <begin position="207"/>
        <end position="226"/>
    </location>
</feature>
<dbReference type="Gene3D" id="1.20.1530.20">
    <property type="match status" value="1"/>
</dbReference>
<dbReference type="EMBL" id="ONZQ02000005">
    <property type="protein sequence ID" value="SPO01523.1"/>
    <property type="molecule type" value="Genomic_DNA"/>
</dbReference>
<evidence type="ECO:0000256" key="5">
    <source>
        <dbReference type="ARBA" id="ARBA00022989"/>
    </source>
</evidence>
<comment type="caution">
    <text evidence="10">The sequence shown here is derived from an EMBL/GenBank/DDBJ whole genome shotgun (WGS) entry which is preliminary data.</text>
</comment>
<keyword evidence="3" id="KW-0050">Antiport</keyword>
<evidence type="ECO:0000259" key="9">
    <source>
        <dbReference type="Pfam" id="PF00999"/>
    </source>
</evidence>
<dbReference type="PANTHER" id="PTHR43562">
    <property type="entry name" value="NAPA-TYPE SODIUM/HYDROGEN ANTIPORTER"/>
    <property type="match status" value="1"/>
</dbReference>
<feature type="transmembrane region" description="Helical" evidence="8">
    <location>
        <begin position="423"/>
        <end position="446"/>
    </location>
</feature>
<protein>
    <submittedName>
        <fullName evidence="10">Related to Na+/H+ antiporter</fullName>
    </submittedName>
</protein>
<feature type="transmembrane region" description="Helical" evidence="8">
    <location>
        <begin position="247"/>
        <end position="273"/>
    </location>
</feature>
<evidence type="ECO:0000313" key="11">
    <source>
        <dbReference type="Proteomes" id="UP001187682"/>
    </source>
</evidence>
<feature type="transmembrane region" description="Helical" evidence="8">
    <location>
        <begin position="98"/>
        <end position="120"/>
    </location>
</feature>
<feature type="transmembrane region" description="Helical" evidence="8">
    <location>
        <begin position="391"/>
        <end position="411"/>
    </location>
</feature>
<keyword evidence="2" id="KW-0813">Transport</keyword>
<name>A0AAE8MXM6_9PEZI</name>
<gene>
    <name evidence="10" type="ORF">DNG_04196</name>
</gene>
<keyword evidence="6" id="KW-0406">Ion transport</keyword>
<dbReference type="Proteomes" id="UP001187682">
    <property type="component" value="Unassembled WGS sequence"/>
</dbReference>
<feature type="transmembrane region" description="Helical" evidence="8">
    <location>
        <begin position="27"/>
        <end position="47"/>
    </location>
</feature>
<dbReference type="InterPro" id="IPR006153">
    <property type="entry name" value="Cation/H_exchanger_TM"/>
</dbReference>
<keyword evidence="7 8" id="KW-0472">Membrane</keyword>
<proteinExistence type="predicted"/>
<feature type="transmembrane region" description="Helical" evidence="8">
    <location>
        <begin position="165"/>
        <end position="187"/>
    </location>
</feature>
<feature type="transmembrane region" description="Helical" evidence="8">
    <location>
        <begin position="132"/>
        <end position="153"/>
    </location>
</feature>
<dbReference type="GO" id="GO:0016020">
    <property type="term" value="C:membrane"/>
    <property type="evidence" value="ECO:0007669"/>
    <property type="project" value="UniProtKB-SubCell"/>
</dbReference>
<dbReference type="GO" id="GO:1902600">
    <property type="term" value="P:proton transmembrane transport"/>
    <property type="evidence" value="ECO:0007669"/>
    <property type="project" value="InterPro"/>
</dbReference>
<comment type="subcellular location">
    <subcellularLocation>
        <location evidence="1">Membrane</location>
        <topology evidence="1">Multi-pass membrane protein</topology>
    </subcellularLocation>
</comment>
<evidence type="ECO:0000313" key="10">
    <source>
        <dbReference type="EMBL" id="SPO01523.1"/>
    </source>
</evidence>
<evidence type="ECO:0000256" key="7">
    <source>
        <dbReference type="ARBA" id="ARBA00023136"/>
    </source>
</evidence>
<evidence type="ECO:0000256" key="6">
    <source>
        <dbReference type="ARBA" id="ARBA00023065"/>
    </source>
</evidence>
<evidence type="ECO:0000256" key="1">
    <source>
        <dbReference type="ARBA" id="ARBA00004141"/>
    </source>
</evidence>
<dbReference type="Pfam" id="PF00999">
    <property type="entry name" value="Na_H_Exchanger"/>
    <property type="match status" value="1"/>
</dbReference>
<feature type="domain" description="Cation/H+ exchanger transmembrane" evidence="9">
    <location>
        <begin position="84"/>
        <end position="446"/>
    </location>
</feature>
<dbReference type="InterPro" id="IPR038770">
    <property type="entry name" value="Na+/solute_symporter_sf"/>
</dbReference>
<feature type="transmembrane region" description="Helical" evidence="8">
    <location>
        <begin position="53"/>
        <end position="77"/>
    </location>
</feature>
<evidence type="ECO:0000256" key="8">
    <source>
        <dbReference type="SAM" id="Phobius"/>
    </source>
</evidence>
<evidence type="ECO:0000256" key="3">
    <source>
        <dbReference type="ARBA" id="ARBA00022449"/>
    </source>
</evidence>
<sequence>MSVFVTRAVAENIPEDRGFLEYHEPTVIPLLTLISFFVLLGASEWLAGAVFKAGLIGHIIVGLIYGTPIGNILALEWQQTFVDLGGLTVRLDLLKKNFLLSVCAACVGILTPIGLCYLLMYLGYGYGAVETFIVGAALSATSLGTTFVVMSGANTGLDFVQTRVGIVLVSAALLDDISGLIMVSVIHQLGPIADNPSINIGWIIGRPIVASVALAALTPLICKFLFSPLFRRYLEPHLPRFKHASNMVLMTVVLSAFIAISSYAGASVLYGSFLAGAFLSGLPSTHSDGPFAVESREQGEAQPGKMPTFVHSFERYLHGAQTYVLQPLFFASIGFAIPFSKLWTGEAIWRGLVATVVMVIAKAAVGMCVPVGDLVGGGDRRGVLKRTWKPATFLGMAMVARGEIGLLIIQVGLNQTPFLSEEAFVTAAWAIILNTIVGPVSVGVLLGRQRRVIYDDEVWGVQAKETAGLGVGADTEEDRKKGWRVWADRGVFRGGR</sequence>
<keyword evidence="11" id="KW-1185">Reference proteome</keyword>
<keyword evidence="5 8" id="KW-1133">Transmembrane helix</keyword>
<accession>A0AAE8MXM6</accession>
<evidence type="ECO:0000256" key="2">
    <source>
        <dbReference type="ARBA" id="ARBA00022448"/>
    </source>
</evidence>
<feature type="transmembrane region" description="Helical" evidence="8">
    <location>
        <begin position="348"/>
        <end position="371"/>
    </location>
</feature>
<evidence type="ECO:0000256" key="4">
    <source>
        <dbReference type="ARBA" id="ARBA00022692"/>
    </source>
</evidence>